<feature type="region of interest" description="Disordered" evidence="7">
    <location>
        <begin position="35"/>
        <end position="92"/>
    </location>
</feature>
<keyword evidence="4 6" id="KW-0573">Peptidoglycan synthesis</keyword>
<dbReference type="SUPFAM" id="SSF141523">
    <property type="entry name" value="L,D-transpeptidase catalytic domain-like"/>
    <property type="match status" value="1"/>
</dbReference>
<keyword evidence="3 6" id="KW-0133">Cell shape</keyword>
<dbReference type="InterPro" id="IPR050979">
    <property type="entry name" value="LD-transpeptidase"/>
</dbReference>
<evidence type="ECO:0000313" key="11">
    <source>
        <dbReference type="Proteomes" id="UP001500325"/>
    </source>
</evidence>
<dbReference type="PROSITE" id="PS52029">
    <property type="entry name" value="LD_TPASE"/>
    <property type="match status" value="1"/>
</dbReference>
<evidence type="ECO:0000256" key="2">
    <source>
        <dbReference type="ARBA" id="ARBA00022679"/>
    </source>
</evidence>
<dbReference type="PANTHER" id="PTHR30582:SF33">
    <property type="entry name" value="EXPORTED PROTEIN"/>
    <property type="match status" value="1"/>
</dbReference>
<protein>
    <recommendedName>
        <fullName evidence="9">L,D-TPase catalytic domain-containing protein</fullName>
    </recommendedName>
</protein>
<feature type="compositionally biased region" description="Low complexity" evidence="7">
    <location>
        <begin position="35"/>
        <end position="83"/>
    </location>
</feature>
<dbReference type="Gene3D" id="2.40.440.10">
    <property type="entry name" value="L,D-transpeptidase catalytic domain-like"/>
    <property type="match status" value="1"/>
</dbReference>
<feature type="domain" description="L,D-TPase catalytic" evidence="9">
    <location>
        <begin position="102"/>
        <end position="210"/>
    </location>
</feature>
<evidence type="ECO:0000313" key="10">
    <source>
        <dbReference type="EMBL" id="GAA4675345.1"/>
    </source>
</evidence>
<dbReference type="EMBL" id="BAABIC010000001">
    <property type="protein sequence ID" value="GAA4675345.1"/>
    <property type="molecule type" value="Genomic_DNA"/>
</dbReference>
<evidence type="ECO:0000256" key="6">
    <source>
        <dbReference type="PROSITE-ProRule" id="PRU01373"/>
    </source>
</evidence>
<dbReference type="Proteomes" id="UP001500325">
    <property type="component" value="Unassembled WGS sequence"/>
</dbReference>
<feature type="active site" description="Nucleophile" evidence="6">
    <location>
        <position position="186"/>
    </location>
</feature>
<feature type="chain" id="PRO_5046652532" description="L,D-TPase catalytic domain-containing protein" evidence="8">
    <location>
        <begin position="37"/>
        <end position="210"/>
    </location>
</feature>
<evidence type="ECO:0000256" key="1">
    <source>
        <dbReference type="ARBA" id="ARBA00004752"/>
    </source>
</evidence>
<keyword evidence="8" id="KW-0732">Signal</keyword>
<sequence length="210" mass="21518">MGRHSVERPPAGRLRAASVTAAVLGLGALVAAPAQAAPVQTAPVQNAPAQKAPAQKAPAQKAPAQKAPAQKAPAQKAPDQAAPRGDTGPAATVAGTPCTATAHACVDLATHRAWLLDGGRVTRGPVRMMPGDAADPTPVGTFHVQWKDQNHVSDMPNHAPMPFSVFFADGGVAFHEGSLQSSSYGCVHLARDGAVAFFNTLQVGDEVQVH</sequence>
<keyword evidence="5 6" id="KW-0961">Cell wall biogenesis/degradation</keyword>
<feature type="active site" description="Proton donor/acceptor" evidence="6">
    <location>
        <position position="175"/>
    </location>
</feature>
<name>A0ABP8VZG9_9PSEU</name>
<evidence type="ECO:0000256" key="3">
    <source>
        <dbReference type="ARBA" id="ARBA00022960"/>
    </source>
</evidence>
<proteinExistence type="predicted"/>
<reference evidence="11" key="1">
    <citation type="journal article" date="2019" name="Int. J. Syst. Evol. Microbiol.">
        <title>The Global Catalogue of Microorganisms (GCM) 10K type strain sequencing project: providing services to taxonomists for standard genome sequencing and annotation.</title>
        <authorList>
            <consortium name="The Broad Institute Genomics Platform"/>
            <consortium name="The Broad Institute Genome Sequencing Center for Infectious Disease"/>
            <person name="Wu L."/>
            <person name="Ma J."/>
        </authorList>
    </citation>
    <scope>NUCLEOTIDE SEQUENCE [LARGE SCALE GENOMIC DNA]</scope>
    <source>
        <strain evidence="11">JCM 18055</strain>
    </source>
</reference>
<dbReference type="Pfam" id="PF03734">
    <property type="entry name" value="YkuD"/>
    <property type="match status" value="1"/>
</dbReference>
<evidence type="ECO:0000256" key="5">
    <source>
        <dbReference type="ARBA" id="ARBA00023316"/>
    </source>
</evidence>
<keyword evidence="11" id="KW-1185">Reference proteome</keyword>
<evidence type="ECO:0000256" key="7">
    <source>
        <dbReference type="SAM" id="MobiDB-lite"/>
    </source>
</evidence>
<dbReference type="CDD" id="cd16913">
    <property type="entry name" value="YkuD_like"/>
    <property type="match status" value="1"/>
</dbReference>
<dbReference type="InterPro" id="IPR038063">
    <property type="entry name" value="Transpep_catalytic_dom"/>
</dbReference>
<accession>A0ABP8VZG9</accession>
<dbReference type="InterPro" id="IPR005490">
    <property type="entry name" value="LD_TPept_cat_dom"/>
</dbReference>
<evidence type="ECO:0000259" key="9">
    <source>
        <dbReference type="PROSITE" id="PS52029"/>
    </source>
</evidence>
<evidence type="ECO:0000256" key="4">
    <source>
        <dbReference type="ARBA" id="ARBA00022984"/>
    </source>
</evidence>
<dbReference type="PANTHER" id="PTHR30582">
    <property type="entry name" value="L,D-TRANSPEPTIDASE"/>
    <property type="match status" value="1"/>
</dbReference>
<gene>
    <name evidence="10" type="ORF">GCM10023215_04030</name>
</gene>
<dbReference type="RefSeq" id="WP_345377897.1">
    <property type="nucleotide sequence ID" value="NZ_BAABIC010000001.1"/>
</dbReference>
<comment type="caution">
    <text evidence="10">The sequence shown here is derived from an EMBL/GenBank/DDBJ whole genome shotgun (WGS) entry which is preliminary data.</text>
</comment>
<comment type="pathway">
    <text evidence="1 6">Cell wall biogenesis; peptidoglycan biosynthesis.</text>
</comment>
<keyword evidence="2" id="KW-0808">Transferase</keyword>
<evidence type="ECO:0000256" key="8">
    <source>
        <dbReference type="SAM" id="SignalP"/>
    </source>
</evidence>
<organism evidence="10 11">
    <name type="scientific">Pseudonocardia yuanmonensis</name>
    <dbReference type="NCBI Taxonomy" id="1095914"/>
    <lineage>
        <taxon>Bacteria</taxon>
        <taxon>Bacillati</taxon>
        <taxon>Actinomycetota</taxon>
        <taxon>Actinomycetes</taxon>
        <taxon>Pseudonocardiales</taxon>
        <taxon>Pseudonocardiaceae</taxon>
        <taxon>Pseudonocardia</taxon>
    </lineage>
</organism>
<feature type="signal peptide" evidence="8">
    <location>
        <begin position="1"/>
        <end position="36"/>
    </location>
</feature>